<accession>A0A258HN46</accession>
<dbReference type="EMBL" id="NCEQ01000003">
    <property type="protein sequence ID" value="OYX58017.1"/>
    <property type="molecule type" value="Genomic_DNA"/>
</dbReference>
<gene>
    <name evidence="1" type="ORF">B7Y86_03105</name>
</gene>
<comment type="caution">
    <text evidence="1">The sequence shown here is derived from an EMBL/GenBank/DDBJ whole genome shotgun (WGS) entry which is preliminary data.</text>
</comment>
<evidence type="ECO:0000313" key="2">
    <source>
        <dbReference type="Proteomes" id="UP000216147"/>
    </source>
</evidence>
<name>A0A258HN46_9CAUL</name>
<protein>
    <submittedName>
        <fullName evidence="1">Uncharacterized protein</fullName>
    </submittedName>
</protein>
<reference evidence="1 2" key="1">
    <citation type="submission" date="2017-03" db="EMBL/GenBank/DDBJ databases">
        <title>Lifting the veil on microbial sulfur biogeochemistry in mining wastewaters.</title>
        <authorList>
            <person name="Kantor R.S."/>
            <person name="Colenbrander Nelson T."/>
            <person name="Marshall S."/>
            <person name="Bennett D."/>
            <person name="Apte S."/>
            <person name="Camacho D."/>
            <person name="Thomas B.C."/>
            <person name="Warren L.A."/>
            <person name="Banfield J.F."/>
        </authorList>
    </citation>
    <scope>NUCLEOTIDE SEQUENCE [LARGE SCALE GENOMIC DNA]</scope>
    <source>
        <strain evidence="1">32-68-21</strain>
    </source>
</reference>
<evidence type="ECO:0000313" key="1">
    <source>
        <dbReference type="EMBL" id="OYX58017.1"/>
    </source>
</evidence>
<dbReference type="AlphaFoldDB" id="A0A258HN46"/>
<proteinExistence type="predicted"/>
<sequence>MVDAYQRVNSQLVQFAGVERQVFGNVDEEADALVRLFKQSTSSDLVEALAVYHNRRMDAAPLLILEAEAGRAVRPPDS</sequence>
<organism evidence="1 2">
    <name type="scientific">Brevundimonas subvibrioides</name>
    <dbReference type="NCBI Taxonomy" id="74313"/>
    <lineage>
        <taxon>Bacteria</taxon>
        <taxon>Pseudomonadati</taxon>
        <taxon>Pseudomonadota</taxon>
        <taxon>Alphaproteobacteria</taxon>
        <taxon>Caulobacterales</taxon>
        <taxon>Caulobacteraceae</taxon>
        <taxon>Brevundimonas</taxon>
    </lineage>
</organism>
<dbReference type="Proteomes" id="UP000216147">
    <property type="component" value="Unassembled WGS sequence"/>
</dbReference>